<dbReference type="GO" id="GO:0016747">
    <property type="term" value="F:acyltransferase activity, transferring groups other than amino-acyl groups"/>
    <property type="evidence" value="ECO:0007669"/>
    <property type="project" value="InterPro"/>
</dbReference>
<comment type="caution">
    <text evidence="2">The sequence shown here is derived from an EMBL/GenBank/DDBJ whole genome shotgun (WGS) entry which is preliminary data.</text>
</comment>
<proteinExistence type="predicted"/>
<dbReference type="Gene3D" id="3.40.630.30">
    <property type="match status" value="1"/>
</dbReference>
<protein>
    <recommendedName>
        <fullName evidence="1">N-acetyltransferase domain-containing protein</fullName>
    </recommendedName>
</protein>
<evidence type="ECO:0000313" key="3">
    <source>
        <dbReference type="Proteomes" id="UP000567179"/>
    </source>
</evidence>
<dbReference type="InterPro" id="IPR000182">
    <property type="entry name" value="GNAT_dom"/>
</dbReference>
<sequence length="171" mass="19768">MVGGRDELRPLLFSAMIRAGALDGQLYVLEVIEQIVSIALWFKPGHMLWSSEEQRNLGYNKLMEQLSEEDRNWWTNTYTAQVGDFLKKTLEVPFEEIWWLSLLGTDPAYQRHGYATRLMDFVLTKMNSPGHAASTLIQEKFYNGVGYPTKGFFTLPNRLNPVPVYSFLRKI</sequence>
<dbReference type="AlphaFoldDB" id="A0A8H5B183"/>
<evidence type="ECO:0000313" key="2">
    <source>
        <dbReference type="EMBL" id="KAF5314446.1"/>
    </source>
</evidence>
<accession>A0A8H5B183</accession>
<dbReference type="InterPro" id="IPR016181">
    <property type="entry name" value="Acyl_CoA_acyltransferase"/>
</dbReference>
<dbReference type="EMBL" id="JAACJJ010000044">
    <property type="protein sequence ID" value="KAF5314446.1"/>
    <property type="molecule type" value="Genomic_DNA"/>
</dbReference>
<dbReference type="SUPFAM" id="SSF55729">
    <property type="entry name" value="Acyl-CoA N-acyltransferases (Nat)"/>
    <property type="match status" value="1"/>
</dbReference>
<gene>
    <name evidence="2" type="ORF">D9619_011879</name>
</gene>
<keyword evidence="3" id="KW-1185">Reference proteome</keyword>
<feature type="domain" description="N-acetyltransferase" evidence="1">
    <location>
        <begin position="95"/>
        <end position="130"/>
    </location>
</feature>
<dbReference type="Proteomes" id="UP000567179">
    <property type="component" value="Unassembled WGS sequence"/>
</dbReference>
<dbReference type="Pfam" id="PF00583">
    <property type="entry name" value="Acetyltransf_1"/>
    <property type="match status" value="1"/>
</dbReference>
<reference evidence="2 3" key="1">
    <citation type="journal article" date="2020" name="ISME J.">
        <title>Uncovering the hidden diversity of litter-decomposition mechanisms in mushroom-forming fungi.</title>
        <authorList>
            <person name="Floudas D."/>
            <person name="Bentzer J."/>
            <person name="Ahren D."/>
            <person name="Johansson T."/>
            <person name="Persson P."/>
            <person name="Tunlid A."/>
        </authorList>
    </citation>
    <scope>NUCLEOTIDE SEQUENCE [LARGE SCALE GENOMIC DNA]</scope>
    <source>
        <strain evidence="2 3">CBS 101986</strain>
    </source>
</reference>
<name>A0A8H5B183_9AGAR</name>
<dbReference type="OrthoDB" id="61113at2759"/>
<organism evidence="2 3">
    <name type="scientific">Psilocybe cf. subviscida</name>
    <dbReference type="NCBI Taxonomy" id="2480587"/>
    <lineage>
        <taxon>Eukaryota</taxon>
        <taxon>Fungi</taxon>
        <taxon>Dikarya</taxon>
        <taxon>Basidiomycota</taxon>
        <taxon>Agaricomycotina</taxon>
        <taxon>Agaricomycetes</taxon>
        <taxon>Agaricomycetidae</taxon>
        <taxon>Agaricales</taxon>
        <taxon>Agaricineae</taxon>
        <taxon>Strophariaceae</taxon>
        <taxon>Psilocybe</taxon>
    </lineage>
</organism>
<evidence type="ECO:0000259" key="1">
    <source>
        <dbReference type="Pfam" id="PF00583"/>
    </source>
</evidence>
<dbReference type="CDD" id="cd04301">
    <property type="entry name" value="NAT_SF"/>
    <property type="match status" value="1"/>
</dbReference>